<name>A0A836AIF6_SHEEP</name>
<dbReference type="AlphaFoldDB" id="A0A836AIF6"/>
<protein>
    <submittedName>
        <fullName evidence="1">Uncharacterized protein</fullName>
    </submittedName>
</protein>
<evidence type="ECO:0000313" key="2">
    <source>
        <dbReference type="Proteomes" id="UP000664991"/>
    </source>
</evidence>
<reference evidence="1 2" key="1">
    <citation type="submission" date="2020-12" db="EMBL/GenBank/DDBJ databases">
        <title>De novo assembly of Tibetan sheep genome.</title>
        <authorList>
            <person name="Li X."/>
        </authorList>
    </citation>
    <scope>NUCLEOTIDE SEQUENCE [LARGE SCALE GENOMIC DNA]</scope>
    <source>
        <tissue evidence="1">Heart</tissue>
    </source>
</reference>
<sequence length="136" mass="15263">MLASRARKGNRTAPLPPCPGRRFQKASWLTDEVTALADFYFHEKVSYQKPHYSVADMLQYKEYRSLGKLMTWSPSSEAGGHRNGSNYQTIGNLTLKFRKDVGGGVTLCEWVRSRTQPALCEAFLLKSVNGTVCLDT</sequence>
<gene>
    <name evidence="1" type="ORF">JEQ12_015723</name>
</gene>
<accession>A0A836AIF6</accession>
<dbReference type="Proteomes" id="UP000664991">
    <property type="component" value="Unassembled WGS sequence"/>
</dbReference>
<organism evidence="1 2">
    <name type="scientific">Ovis aries</name>
    <name type="common">Sheep</name>
    <dbReference type="NCBI Taxonomy" id="9940"/>
    <lineage>
        <taxon>Eukaryota</taxon>
        <taxon>Metazoa</taxon>
        <taxon>Chordata</taxon>
        <taxon>Craniata</taxon>
        <taxon>Vertebrata</taxon>
        <taxon>Euteleostomi</taxon>
        <taxon>Mammalia</taxon>
        <taxon>Eutheria</taxon>
        <taxon>Laurasiatheria</taxon>
        <taxon>Artiodactyla</taxon>
        <taxon>Ruminantia</taxon>
        <taxon>Pecora</taxon>
        <taxon>Bovidae</taxon>
        <taxon>Caprinae</taxon>
        <taxon>Ovis</taxon>
    </lineage>
</organism>
<dbReference type="EMBL" id="JAEMGP010000004">
    <property type="protein sequence ID" value="KAG5210529.1"/>
    <property type="molecule type" value="Genomic_DNA"/>
</dbReference>
<comment type="caution">
    <text evidence="1">The sequence shown here is derived from an EMBL/GenBank/DDBJ whole genome shotgun (WGS) entry which is preliminary data.</text>
</comment>
<evidence type="ECO:0000313" key="1">
    <source>
        <dbReference type="EMBL" id="KAG5210529.1"/>
    </source>
</evidence>
<proteinExistence type="predicted"/>